<name>A0ABM0ZMA2_CAMSA</name>
<keyword evidence="4" id="KW-1185">Reference proteome</keyword>
<dbReference type="InterPro" id="IPR011009">
    <property type="entry name" value="Kinase-like_dom_sf"/>
</dbReference>
<dbReference type="PANTHER" id="PTHR27005:SF266">
    <property type="entry name" value="SERINE_THREONINE-PROTEIN KINASE ZRK4"/>
    <property type="match status" value="1"/>
</dbReference>
<keyword evidence="1" id="KW-0547">Nucleotide-binding</keyword>
<reference evidence="4" key="1">
    <citation type="journal article" date="2014" name="Nat. Commun.">
        <title>The emerging biofuel crop Camelina sativa retains a highly undifferentiated hexaploid genome structure.</title>
        <authorList>
            <person name="Kagale S."/>
            <person name="Koh C."/>
            <person name="Nixon J."/>
            <person name="Bollina V."/>
            <person name="Clarke W.E."/>
            <person name="Tuteja R."/>
            <person name="Spillane C."/>
            <person name="Robinson S.J."/>
            <person name="Links M.G."/>
            <person name="Clarke C."/>
            <person name="Higgins E.E."/>
            <person name="Huebert T."/>
            <person name="Sharpe A.G."/>
            <person name="Parkin I.A."/>
        </authorList>
    </citation>
    <scope>NUCLEOTIDE SEQUENCE [LARGE SCALE GENOMIC DNA]</scope>
    <source>
        <strain evidence="4">cv. DH55</strain>
    </source>
</reference>
<dbReference type="InterPro" id="IPR045274">
    <property type="entry name" value="WAK-like"/>
</dbReference>
<accession>A0ABM0ZMA2</accession>
<gene>
    <name evidence="5" type="primary">LOC104793154</name>
</gene>
<dbReference type="SUPFAM" id="SSF56112">
    <property type="entry name" value="Protein kinase-like (PK-like)"/>
    <property type="match status" value="1"/>
</dbReference>
<evidence type="ECO:0000256" key="2">
    <source>
        <dbReference type="ARBA" id="ARBA00022840"/>
    </source>
</evidence>
<organism evidence="4 5">
    <name type="scientific">Camelina sativa</name>
    <name type="common">False flax</name>
    <name type="synonym">Myagrum sativum</name>
    <dbReference type="NCBI Taxonomy" id="90675"/>
    <lineage>
        <taxon>Eukaryota</taxon>
        <taxon>Viridiplantae</taxon>
        <taxon>Streptophyta</taxon>
        <taxon>Embryophyta</taxon>
        <taxon>Tracheophyta</taxon>
        <taxon>Spermatophyta</taxon>
        <taxon>Magnoliopsida</taxon>
        <taxon>eudicotyledons</taxon>
        <taxon>Gunneridae</taxon>
        <taxon>Pentapetalae</taxon>
        <taxon>rosids</taxon>
        <taxon>malvids</taxon>
        <taxon>Brassicales</taxon>
        <taxon>Brassicaceae</taxon>
        <taxon>Camelineae</taxon>
        <taxon>Camelina</taxon>
    </lineage>
</organism>
<dbReference type="Gene3D" id="3.30.200.20">
    <property type="entry name" value="Phosphorylase Kinase, domain 1"/>
    <property type="match status" value="1"/>
</dbReference>
<evidence type="ECO:0000259" key="3">
    <source>
        <dbReference type="PROSITE" id="PS50011"/>
    </source>
</evidence>
<dbReference type="PANTHER" id="PTHR27005">
    <property type="entry name" value="WALL-ASSOCIATED RECEPTOR KINASE-LIKE 21"/>
    <property type="match status" value="1"/>
</dbReference>
<sequence length="350" mass="40049">MIDQLLYLSVKMGRWWRKKKSEEAVKKQTLVHENGKVLLEKLIEYCNGKSNPIKTFSASQIFRATDNFSHNNALVRNRPSSYQCYRGMMEDRLVLVKKWVAEYSSRNGKTCCDIAISSMVSGHKNFLKLLGCCLEFPYPVLVYEYAESIICRPQNGSKYVFDVNLPWNMRMKIAKEVADALTYLHTAFSKSIIHKDIIPCKIFLDEKGTAKLTEFDNSVLIPEGEKFVEDVIEGTFGYLDHNYMNTGRVTENTDVYGFGAFMLTLLTAMNPSLVDKLYKDCPIKLVEDDTFVEIIDPEVLESCKEQELLQMKAILILSLRCIGCVGEVPKMIEVGKELKRMLVQAKTKLH</sequence>
<keyword evidence="2" id="KW-0067">ATP-binding</keyword>
<dbReference type="PROSITE" id="PS50011">
    <property type="entry name" value="PROTEIN_KINASE_DOM"/>
    <property type="match status" value="1"/>
</dbReference>
<dbReference type="Gene3D" id="1.10.510.10">
    <property type="entry name" value="Transferase(Phosphotransferase) domain 1"/>
    <property type="match status" value="1"/>
</dbReference>
<dbReference type="GeneID" id="104793154"/>
<evidence type="ECO:0000313" key="4">
    <source>
        <dbReference type="Proteomes" id="UP000694864"/>
    </source>
</evidence>
<evidence type="ECO:0000256" key="1">
    <source>
        <dbReference type="ARBA" id="ARBA00022741"/>
    </source>
</evidence>
<protein>
    <submittedName>
        <fullName evidence="5">Non-functional pseudokinase ZED1-like</fullName>
    </submittedName>
</protein>
<dbReference type="Proteomes" id="UP000694864">
    <property type="component" value="Chromosome 6"/>
</dbReference>
<dbReference type="InterPro" id="IPR000719">
    <property type="entry name" value="Prot_kinase_dom"/>
</dbReference>
<dbReference type="Pfam" id="PF00069">
    <property type="entry name" value="Pkinase"/>
    <property type="match status" value="1"/>
</dbReference>
<reference evidence="5" key="2">
    <citation type="submission" date="2025-08" db="UniProtKB">
        <authorList>
            <consortium name="RefSeq"/>
        </authorList>
    </citation>
    <scope>IDENTIFICATION</scope>
    <source>
        <tissue evidence="5">Leaf</tissue>
    </source>
</reference>
<evidence type="ECO:0000313" key="5">
    <source>
        <dbReference type="RefSeq" id="XP_010517750.1"/>
    </source>
</evidence>
<proteinExistence type="predicted"/>
<feature type="domain" description="Protein kinase" evidence="3">
    <location>
        <begin position="47"/>
        <end position="350"/>
    </location>
</feature>
<dbReference type="RefSeq" id="XP_010517750.1">
    <property type="nucleotide sequence ID" value="XM_010519448.2"/>
</dbReference>
<dbReference type="SMART" id="SM00220">
    <property type="entry name" value="S_TKc"/>
    <property type="match status" value="1"/>
</dbReference>